<feature type="compositionally biased region" description="Acidic residues" evidence="3">
    <location>
        <begin position="1705"/>
        <end position="1736"/>
    </location>
</feature>
<dbReference type="PANTHER" id="PTHR48103">
    <property type="entry name" value="MIDASIN-RELATED"/>
    <property type="match status" value="1"/>
</dbReference>
<protein>
    <recommendedName>
        <fullName evidence="4">VWFA domain-containing protein</fullName>
    </recommendedName>
</protein>
<dbReference type="PROSITE" id="PS50234">
    <property type="entry name" value="VWFA"/>
    <property type="match status" value="1"/>
</dbReference>
<reference evidence="5 6" key="1">
    <citation type="submission" date="2024-04" db="EMBL/GenBank/DDBJ databases">
        <title>Symmetric and asymmetric DNA N6-adenine methylation regulates different biological responses in Mucorales.</title>
        <authorList>
            <consortium name="Lawrence Berkeley National Laboratory"/>
            <person name="Lax C."/>
            <person name="Mondo S.J."/>
            <person name="Osorio-Concepcion M."/>
            <person name="Muszewska A."/>
            <person name="Corrochano-Luque M."/>
            <person name="Gutierrez G."/>
            <person name="Riley R."/>
            <person name="Lipzen A."/>
            <person name="Guo J."/>
            <person name="Hundley H."/>
            <person name="Amirebrahimi M."/>
            <person name="Ng V."/>
            <person name="Lorenzo-Gutierrez D."/>
            <person name="Binder U."/>
            <person name="Yang J."/>
            <person name="Song Y."/>
            <person name="Canovas D."/>
            <person name="Navarro E."/>
            <person name="Freitag M."/>
            <person name="Gabaldon T."/>
            <person name="Grigoriev I.V."/>
            <person name="Corrochano L.M."/>
            <person name="Nicolas F.E."/>
            <person name="Garre V."/>
        </authorList>
    </citation>
    <scope>NUCLEOTIDE SEQUENCE [LARGE SCALE GENOMIC DNA]</scope>
    <source>
        <strain evidence="5 6">L51</strain>
    </source>
</reference>
<feature type="compositionally biased region" description="Acidic residues" evidence="3">
    <location>
        <begin position="1749"/>
        <end position="1775"/>
    </location>
</feature>
<keyword evidence="1" id="KW-0547">Nucleotide-binding</keyword>
<dbReference type="Gene3D" id="3.40.50.410">
    <property type="entry name" value="von Willebrand factor, type A domain"/>
    <property type="match status" value="1"/>
</dbReference>
<feature type="compositionally biased region" description="Basic and acidic residues" evidence="3">
    <location>
        <begin position="1640"/>
        <end position="1661"/>
    </location>
</feature>
<feature type="compositionally biased region" description="Acidic residues" evidence="3">
    <location>
        <begin position="1985"/>
        <end position="1998"/>
    </location>
</feature>
<sequence length="2436" mass="277717">MVPYQRLMWFLDSDYENKIAKNFPSMVQDASHIWHRRLWRSSVFQKDLYSLIPSVKGEIDLGISSGSLSLFESVETMACLNILCSVEKMSADAYDNALGKLKSLKQLLATNTQLKDKRALEIVILSSLSRQLLDASSDVLVPSLYEKLCAHFDKLIPFVNDLLNSTIYTVDNVREHYDVILSAIAQIRIILEDANMNTFYVSSVEALSETIRHFRSKDLVAYFKSAGKTRVLLGLAFVSAYVPDYPVDPTSEPRLRVDLLTKKKQECVDIIEVRSSIETLYTGNTTNPVVENQKLILSQVNESLAKSSTTFSLRPAKSQLDDIFVDLRYLQKSMLDRNVENLMQDLEDTGMDSVLQREALLQGNALQFLDRVQAKYPMYRDILQPLLVAVDDIKYGLRIMTSHHRNDTTNDFLAEVVEMLIRGQDGSELPTDLDCHKLASPDTLAQLKEIIFERASASNKWSFYLRILIIVLQRLVMSISGHGYIRLEDMTCLNVVFNEIVQIWKAAQVYKRQQEIERDQMYKTRAKKYEPLTDEEQEELDMRKTFADFNEVYEDLVEDNGPPSNSGAKMNTPNEVEEESVLDDIDTQRIGHLHKMIFDTFRHDICSHFNKSWDREVLQAYTMAGQLAKMASSAFSSKTDRVCNAGNLRVASMAIRRLESEDSFSMTSDDIYDFYKSENVGEAKRVEPVIRRFKNRVIEILAEWPEHAVLQQIIAVCDRILGFSILSPVAQFLTGIELLLQKSEDWEAYAAKHVSIQAQRDELVSLIVRWRQLELNCWPKLLAAQEQYSQDAAFTWWFHLYDALNNTSFELGTEEEKGKKTRELLTALDQFVQVSTLVEFEPRLKMVDSFYRQARMQAELAKTEGERLSHETVATVLRNVYLYYDQFRDHARTYLAQLRKPIEKDLKDFVKIASWKDINIYALRQSAQKTHRQLHKCIRKYREILGHTMLTIIATYNQEQAMFQYGDDKRYDDTKKGFVDQLDQPKLWLTKTNIPSTVPIEWPTTAQPVKRHLENLQSTLNRMRLYCREDVFVANNYTKELPLETFMTDIINQIKHFQKETPAVMTDENKSMVKLQKLQKKKALVDFLKELKRLGLKWRATTLAEQNADTSQLFRLKSAELDYVLMNRDLQKQDLSTHGCTNQDTIDLWNKANNYYYRSIARLTHLRNLSTTQVHKDLSMLEVERCMSTTEYTFSLVTKERAILTHFEERMSVLQGVCVQLASFYDAYSRDRPISHDATLGRRLTDQKLAVDTLAAQLNQATVTMKLQTEYTTSNSYQQALAEMESLCATVKKIQKTIDYTFSQRYLYPETSTRLGFSILSEDVEEMVESHYDSIDAMQPALMAIIDRVPQASHSIYPILNHINNTRTVQTITNDDHVTTVIDVRDKLYSLIDAILVSIQDLKKAKTPPPVPVAAAGEEEEVVAEDMEENYIRSQHNKQFALSSALHFEVITKRCLDALKMCHQLSVSQSPEITKDVSRLLQDTYPFIQQYMLVVQHTLSEIVLHHKSTAKLSYALVNSFTIIISKGFCMPEGASDEEEGEGEGVGTGTGIGEGEGNKDVSEEIEDEEQVLGTQNEEQQKNDKQDTKEEKNGMEMENDFDGELEDVEQDDQDKDEDDTSDEDEEMDDEIGDVDDMDPDAVDDKMWGDEGDDKLNESDKTVDQDQGQSEQKESDIVAKEEEDGKQPEKKGEKPDSSEDPQKQQEQEAGEESEGEGEGEGDDQMDDEGEDADDGEDGTENNPGDKFNAEIPEAETLELPDDLNMDGDGDEDDQGENQEEFHDALDTEAPPEEGEQIPEEEEDGEAFHDPLNDATEAENKGDEDEEMADATAHMDNEEEEEAGGENGEEEGEEEKDEASKEVGDSEKRSGQIDEEEPEENTKGQNHEQPNSDDSADNQFGVQGEAGKTSMSSVGKKEGENESAESAEADVEQEKNKEKTGTAERGANETNNDEPEDGADEDAKQPKTNPQRSLGDALESWRRRLADVADAEEDEEEGDNEDETKKTDQEDSENVQVNEDNAFEYVKNDDEAHDMQTLGNAAADQLQDMQLGAMDEDTEDMEKHAGEMDIDEDFDNAVDTMPLPRDTTEMAGDNDTEGVILSKRAPESQNREDVDILTTDESLVAHEPLEQEDIERMREELENQVSEWREEGRGIDKARELWQSYENLTHDLAMGLCEQLRLILEPTLATKLKGDYRTGKRLNMKKIIPYIASQFKKDKIWLRRTKPSKRQYQVMISVDDSKSMSESHCVQLAYETLSLISKAMSQLEVGDISITSFGERIRLLHPFDQPFTSESGASVLQQFTFSQQKTYVKNLVETSLSLFESAKHSSGPGNAELWQLQLIISDGICEDHETLKALVRKAMEQQVMIIFIVVDNKPEKDSIMNMTNVKYATVNGKLSLQMSPYLETFPFQYFMILRDINALPEALSDALRQYFSFVAA</sequence>
<dbReference type="CDD" id="cd01460">
    <property type="entry name" value="vWA_midasin"/>
    <property type="match status" value="1"/>
</dbReference>
<dbReference type="Proteomes" id="UP001448207">
    <property type="component" value="Unassembled WGS sequence"/>
</dbReference>
<feature type="compositionally biased region" description="Acidic residues" evidence="3">
    <location>
        <begin position="1786"/>
        <end position="1801"/>
    </location>
</feature>
<proteinExistence type="predicted"/>
<feature type="domain" description="VWFA" evidence="4">
    <location>
        <begin position="2229"/>
        <end position="2427"/>
    </location>
</feature>
<feature type="compositionally biased region" description="Basic and acidic residues" evidence="3">
    <location>
        <begin position="1668"/>
        <end position="1703"/>
    </location>
</feature>
<feature type="compositionally biased region" description="Basic and acidic residues" evidence="3">
    <location>
        <begin position="1577"/>
        <end position="1593"/>
    </location>
</feature>
<evidence type="ECO:0000256" key="3">
    <source>
        <dbReference type="SAM" id="MobiDB-lite"/>
    </source>
</evidence>
<evidence type="ECO:0000259" key="4">
    <source>
        <dbReference type="PROSITE" id="PS50234"/>
    </source>
</evidence>
<evidence type="ECO:0000313" key="5">
    <source>
        <dbReference type="EMBL" id="KAL0096147.1"/>
    </source>
</evidence>
<comment type="caution">
    <text evidence="5">The sequence shown here is derived from an EMBL/GenBank/DDBJ whole genome shotgun (WGS) entry which is preliminary data.</text>
</comment>
<feature type="compositionally biased region" description="Basic and acidic residues" evidence="3">
    <location>
        <begin position="1854"/>
        <end position="1868"/>
    </location>
</feature>
<evidence type="ECO:0000313" key="6">
    <source>
        <dbReference type="Proteomes" id="UP001448207"/>
    </source>
</evidence>
<gene>
    <name evidence="5" type="ORF">J3Q64DRAFT_1668872</name>
</gene>
<evidence type="ECO:0000256" key="2">
    <source>
        <dbReference type="ARBA" id="ARBA00022840"/>
    </source>
</evidence>
<feature type="compositionally biased region" description="Acidic residues" evidence="3">
    <location>
        <begin position="1947"/>
        <end position="1956"/>
    </location>
</feature>
<feature type="compositionally biased region" description="Gly residues" evidence="3">
    <location>
        <begin position="1543"/>
        <end position="1554"/>
    </location>
</feature>
<organism evidence="5 6">
    <name type="scientific">Phycomyces blakesleeanus</name>
    <dbReference type="NCBI Taxonomy" id="4837"/>
    <lineage>
        <taxon>Eukaryota</taxon>
        <taxon>Fungi</taxon>
        <taxon>Fungi incertae sedis</taxon>
        <taxon>Mucoromycota</taxon>
        <taxon>Mucoromycotina</taxon>
        <taxon>Mucoromycetes</taxon>
        <taxon>Mucorales</taxon>
        <taxon>Phycomycetaceae</taxon>
        <taxon>Phycomyces</taxon>
    </lineage>
</organism>
<keyword evidence="2" id="KW-0067">ATP-binding</keyword>
<feature type="region of interest" description="Disordered" evidence="3">
    <location>
        <begin position="1533"/>
        <end position="2017"/>
    </location>
</feature>
<dbReference type="EMBL" id="JBCLYO010000001">
    <property type="protein sequence ID" value="KAL0096147.1"/>
    <property type="molecule type" value="Genomic_DNA"/>
</dbReference>
<name>A0ABR3BBE2_PHYBL</name>
<dbReference type="InterPro" id="IPR002035">
    <property type="entry name" value="VWF_A"/>
</dbReference>
<feature type="compositionally biased region" description="Acidic residues" evidence="3">
    <location>
        <begin position="1595"/>
        <end position="1639"/>
    </location>
</feature>
<dbReference type="InterPro" id="IPR036465">
    <property type="entry name" value="vWFA_dom_sf"/>
</dbReference>
<dbReference type="PANTHER" id="PTHR48103:SF2">
    <property type="entry name" value="MIDASIN"/>
    <property type="match status" value="1"/>
</dbReference>
<keyword evidence="6" id="KW-1185">Reference proteome</keyword>
<accession>A0ABR3BBE2</accession>
<feature type="compositionally biased region" description="Polar residues" evidence="3">
    <location>
        <begin position="1883"/>
        <end position="1897"/>
    </location>
</feature>
<feature type="compositionally biased region" description="Acidic residues" evidence="3">
    <location>
        <begin position="1833"/>
        <end position="1853"/>
    </location>
</feature>
<feature type="compositionally biased region" description="Basic and acidic residues" evidence="3">
    <location>
        <begin position="1928"/>
        <end position="1938"/>
    </location>
</feature>
<dbReference type="SUPFAM" id="SSF53300">
    <property type="entry name" value="vWA-like"/>
    <property type="match status" value="1"/>
</dbReference>
<feature type="compositionally biased region" description="Acidic residues" evidence="3">
    <location>
        <begin position="1917"/>
        <end position="1927"/>
    </location>
</feature>
<evidence type="ECO:0000256" key="1">
    <source>
        <dbReference type="ARBA" id="ARBA00022741"/>
    </source>
</evidence>